<proteinExistence type="inferred from homology"/>
<feature type="domain" description="Multidrug resistance protein MdtA-like barrel-sandwich hybrid" evidence="3">
    <location>
        <begin position="75"/>
        <end position="201"/>
    </location>
</feature>
<dbReference type="Proteomes" id="UP001500074">
    <property type="component" value="Unassembled WGS sequence"/>
</dbReference>
<organism evidence="5 6">
    <name type="scientific">Modicisalibacter zincidurans</name>
    <dbReference type="NCBI Taxonomy" id="1178777"/>
    <lineage>
        <taxon>Bacteria</taxon>
        <taxon>Pseudomonadati</taxon>
        <taxon>Pseudomonadota</taxon>
        <taxon>Gammaproteobacteria</taxon>
        <taxon>Oceanospirillales</taxon>
        <taxon>Halomonadaceae</taxon>
        <taxon>Modicisalibacter</taxon>
    </lineage>
</organism>
<evidence type="ECO:0000256" key="1">
    <source>
        <dbReference type="ARBA" id="ARBA00009477"/>
    </source>
</evidence>
<reference evidence="6" key="1">
    <citation type="journal article" date="2019" name="Int. J. Syst. Evol. Microbiol.">
        <title>The Global Catalogue of Microorganisms (GCM) 10K type strain sequencing project: providing services to taxonomists for standard genome sequencing and annotation.</title>
        <authorList>
            <consortium name="The Broad Institute Genomics Platform"/>
            <consortium name="The Broad Institute Genome Sequencing Center for Infectious Disease"/>
            <person name="Wu L."/>
            <person name="Ma J."/>
        </authorList>
    </citation>
    <scope>NUCLEOTIDE SEQUENCE [LARGE SCALE GENOMIC DNA]</scope>
    <source>
        <strain evidence="6">JCM 18472</strain>
    </source>
</reference>
<dbReference type="PANTHER" id="PTHR30469">
    <property type="entry name" value="MULTIDRUG RESISTANCE PROTEIN MDTA"/>
    <property type="match status" value="1"/>
</dbReference>
<dbReference type="Gene3D" id="2.40.50.100">
    <property type="match status" value="1"/>
</dbReference>
<comment type="similarity">
    <text evidence="1">Belongs to the membrane fusion protein (MFP) (TC 8.A.1) family.</text>
</comment>
<dbReference type="InterPro" id="IPR058625">
    <property type="entry name" value="MdtA-like_BSH"/>
</dbReference>
<evidence type="ECO:0000313" key="5">
    <source>
        <dbReference type="EMBL" id="GAA5175823.1"/>
    </source>
</evidence>
<evidence type="ECO:0008006" key="7">
    <source>
        <dbReference type="Google" id="ProtNLM"/>
    </source>
</evidence>
<dbReference type="SUPFAM" id="SSF111369">
    <property type="entry name" value="HlyD-like secretion proteins"/>
    <property type="match status" value="1"/>
</dbReference>
<dbReference type="InterPro" id="IPR006143">
    <property type="entry name" value="RND_pump_MFP"/>
</dbReference>
<evidence type="ECO:0000259" key="3">
    <source>
        <dbReference type="Pfam" id="PF25917"/>
    </source>
</evidence>
<dbReference type="EMBL" id="BAABKI010000020">
    <property type="protein sequence ID" value="GAA5175823.1"/>
    <property type="molecule type" value="Genomic_DNA"/>
</dbReference>
<accession>A0ABP9RFK4</accession>
<evidence type="ECO:0000313" key="6">
    <source>
        <dbReference type="Proteomes" id="UP001500074"/>
    </source>
</evidence>
<evidence type="ECO:0000256" key="2">
    <source>
        <dbReference type="SAM" id="Coils"/>
    </source>
</evidence>
<dbReference type="Gene3D" id="1.10.287.470">
    <property type="entry name" value="Helix hairpin bin"/>
    <property type="match status" value="1"/>
</dbReference>
<feature type="coiled-coil region" evidence="2">
    <location>
        <begin position="146"/>
        <end position="173"/>
    </location>
</feature>
<name>A0ABP9RFK4_9GAMM</name>
<gene>
    <name evidence="5" type="ORF">GCM10023342_19990</name>
</gene>
<protein>
    <recommendedName>
        <fullName evidence="7">Efflux RND transporter periplasmic adaptor subunit</fullName>
    </recommendedName>
</protein>
<dbReference type="InterPro" id="IPR058792">
    <property type="entry name" value="Beta-barrel_RND_2"/>
</dbReference>
<dbReference type="PANTHER" id="PTHR30469:SF29">
    <property type="entry name" value="BLR2860 PROTEIN"/>
    <property type="match status" value="1"/>
</dbReference>
<sequence>MRWRFSLSPAWLALLLGVALLVWLAFGDMQRFRQRPPEAQASAQSSLPRVEVETAQAQAYTPHVILQGQLESRQEVTLRARRAGEVIALPQPRGARVDAGTQLVEVDPGDLPAQIERAEAQLALSRSELAGGQKLSGRNLISDNELLRLKSALAQSRAELAELRESLADTQIEAPFAGVLDRLEVDIGEYLQAGEEIGLLVDIAQLEAKAWLPQRRADEVREGMPVTVTLLDGRILEGQVSFLASSAEDATRSYPLEVRVANPQRLRIAGASATLDIALPERPAQRISPALLVLDARGRMGVKTVSDDATVGFMPVDLISADADQAWVGGLPDAVRLITLGGGFVEAGQRVEAVAAERSTAQPASPAPGDR</sequence>
<dbReference type="Gene3D" id="2.40.30.170">
    <property type="match status" value="1"/>
</dbReference>
<dbReference type="Pfam" id="PF25917">
    <property type="entry name" value="BSH_RND"/>
    <property type="match status" value="1"/>
</dbReference>
<keyword evidence="2" id="KW-0175">Coiled coil</keyword>
<dbReference type="NCBIfam" id="TIGR01730">
    <property type="entry name" value="RND_mfp"/>
    <property type="match status" value="1"/>
</dbReference>
<feature type="domain" description="CusB-like beta-barrel" evidence="4">
    <location>
        <begin position="210"/>
        <end position="277"/>
    </location>
</feature>
<comment type="caution">
    <text evidence="5">The sequence shown here is derived from an EMBL/GenBank/DDBJ whole genome shotgun (WGS) entry which is preliminary data.</text>
</comment>
<evidence type="ECO:0000259" key="4">
    <source>
        <dbReference type="Pfam" id="PF25954"/>
    </source>
</evidence>
<dbReference type="Pfam" id="PF25954">
    <property type="entry name" value="Beta-barrel_RND_2"/>
    <property type="match status" value="1"/>
</dbReference>
<keyword evidence="6" id="KW-1185">Reference proteome</keyword>